<evidence type="ECO:0000256" key="2">
    <source>
        <dbReference type="ARBA" id="ARBA00022630"/>
    </source>
</evidence>
<dbReference type="PANTHER" id="PTHR48467">
    <property type="entry name" value="GLUTAMATE SYNTHASE 1 [NADH], CHLOROPLASTIC-LIKE"/>
    <property type="match status" value="1"/>
</dbReference>
<dbReference type="PRINTS" id="PR00419">
    <property type="entry name" value="ADXRDTASE"/>
</dbReference>
<organism evidence="6">
    <name type="scientific">Oppiella nova</name>
    <dbReference type="NCBI Taxonomy" id="334625"/>
    <lineage>
        <taxon>Eukaryota</taxon>
        <taxon>Metazoa</taxon>
        <taxon>Ecdysozoa</taxon>
        <taxon>Arthropoda</taxon>
        <taxon>Chelicerata</taxon>
        <taxon>Arachnida</taxon>
        <taxon>Acari</taxon>
        <taxon>Acariformes</taxon>
        <taxon>Sarcoptiformes</taxon>
        <taxon>Oribatida</taxon>
        <taxon>Brachypylina</taxon>
        <taxon>Oppioidea</taxon>
        <taxon>Oppiidae</taxon>
        <taxon>Oppiella</taxon>
    </lineage>
</organism>
<evidence type="ECO:0000313" key="6">
    <source>
        <dbReference type="EMBL" id="CAD7653003.1"/>
    </source>
</evidence>
<keyword evidence="3" id="KW-0274">FAD</keyword>
<sequence length="272" mass="30365">MVCSKHLSQSAQCLQNPIRIAVVGSGPSGLRILGSHKHLYILFKRQGKPNHAKPQRGLVVCQLNVINSFTTTALNKRVTFMGNISIGSDISLQQIRDNYNAVVLCYGAAQDRKLNIEGEDVSHVISARRFVGWYNGVPDDRDLDIDLNCETAVIIGQGNVAIDCARILLTDSQQILSNTDITKHSLEKLSKSNIKNVYIIGRRGPMQVSFTIKEFRELTKLMNCKTIMSSEECDQIPQTILESLERPKKRLTELIIKVSKESSTDVEKNAKK</sequence>
<keyword evidence="2" id="KW-0285">Flavoprotein</keyword>
<evidence type="ECO:0008006" key="8">
    <source>
        <dbReference type="Google" id="ProtNLM"/>
    </source>
</evidence>
<dbReference type="OrthoDB" id="333024at2759"/>
<dbReference type="AlphaFoldDB" id="A0A7R9M3T0"/>
<evidence type="ECO:0000256" key="1">
    <source>
        <dbReference type="ARBA" id="ARBA00001974"/>
    </source>
</evidence>
<reference evidence="6" key="1">
    <citation type="submission" date="2020-11" db="EMBL/GenBank/DDBJ databases">
        <authorList>
            <person name="Tran Van P."/>
        </authorList>
    </citation>
    <scope>NUCLEOTIDE SEQUENCE</scope>
</reference>
<feature type="non-terminal residue" evidence="6">
    <location>
        <position position="1"/>
    </location>
</feature>
<dbReference type="InterPro" id="IPR055275">
    <property type="entry name" value="Ferredox_Rdtase"/>
</dbReference>
<proteinExistence type="predicted"/>
<dbReference type="SUPFAM" id="SSF51905">
    <property type="entry name" value="FAD/NAD(P)-binding domain"/>
    <property type="match status" value="1"/>
</dbReference>
<evidence type="ECO:0000313" key="7">
    <source>
        <dbReference type="Proteomes" id="UP000728032"/>
    </source>
</evidence>
<keyword evidence="5" id="KW-0560">Oxidoreductase</keyword>
<evidence type="ECO:0000256" key="5">
    <source>
        <dbReference type="ARBA" id="ARBA00023002"/>
    </source>
</evidence>
<dbReference type="PANTHER" id="PTHR48467:SF1">
    <property type="entry name" value="GLUTAMATE SYNTHASE 1 [NADH], CHLOROPLASTIC-LIKE"/>
    <property type="match status" value="1"/>
</dbReference>
<accession>A0A7R9M3T0</accession>
<keyword evidence="7" id="KW-1185">Reference proteome</keyword>
<evidence type="ECO:0000256" key="4">
    <source>
        <dbReference type="ARBA" id="ARBA00022857"/>
    </source>
</evidence>
<keyword evidence="4" id="KW-0521">NADP</keyword>
<comment type="cofactor">
    <cofactor evidence="1">
        <name>FAD</name>
        <dbReference type="ChEBI" id="CHEBI:57692"/>
    </cofactor>
</comment>
<dbReference type="Proteomes" id="UP000728032">
    <property type="component" value="Unassembled WGS sequence"/>
</dbReference>
<dbReference type="GO" id="GO:0016491">
    <property type="term" value="F:oxidoreductase activity"/>
    <property type="evidence" value="ECO:0007669"/>
    <property type="project" value="UniProtKB-KW"/>
</dbReference>
<dbReference type="EMBL" id="CAJPVJ010006155">
    <property type="protein sequence ID" value="CAG2170190.1"/>
    <property type="molecule type" value="Genomic_DNA"/>
</dbReference>
<protein>
    <recommendedName>
        <fullName evidence="8">Adrenodoxin reductase</fullName>
    </recommendedName>
</protein>
<name>A0A7R9M3T0_9ACAR</name>
<dbReference type="SUPFAM" id="SSF51971">
    <property type="entry name" value="Nucleotide-binding domain"/>
    <property type="match status" value="1"/>
</dbReference>
<dbReference type="Gene3D" id="3.50.50.60">
    <property type="entry name" value="FAD/NAD(P)-binding domain"/>
    <property type="match status" value="1"/>
</dbReference>
<dbReference type="InterPro" id="IPR036188">
    <property type="entry name" value="FAD/NAD-bd_sf"/>
</dbReference>
<evidence type="ECO:0000256" key="3">
    <source>
        <dbReference type="ARBA" id="ARBA00022827"/>
    </source>
</evidence>
<gene>
    <name evidence="6" type="ORF">ONB1V03_LOCUS9661</name>
</gene>
<dbReference type="EMBL" id="OC920980">
    <property type="protein sequence ID" value="CAD7653003.1"/>
    <property type="molecule type" value="Genomic_DNA"/>
</dbReference>